<dbReference type="STRING" id="4999.A0A1Y1UTX4"/>
<keyword evidence="1" id="KW-0812">Transmembrane</keyword>
<keyword evidence="4" id="KW-1185">Reference proteome</keyword>
<feature type="transmembrane region" description="Helical" evidence="1">
    <location>
        <begin position="360"/>
        <end position="381"/>
    </location>
</feature>
<protein>
    <recommendedName>
        <fullName evidence="2">LCCL domain-containing protein</fullName>
    </recommendedName>
</protein>
<dbReference type="PROSITE" id="PS50820">
    <property type="entry name" value="LCCL"/>
    <property type="match status" value="1"/>
</dbReference>
<dbReference type="Gene3D" id="2.170.130.20">
    <property type="entry name" value="LCCL-like domain"/>
    <property type="match status" value="1"/>
</dbReference>
<feature type="transmembrane region" description="Helical" evidence="1">
    <location>
        <begin position="231"/>
        <end position="248"/>
    </location>
</feature>
<feature type="transmembrane region" description="Helical" evidence="1">
    <location>
        <begin position="257"/>
        <end position="275"/>
    </location>
</feature>
<sequence>MIQPDPSFSIHLALPRRSWHLPLDDRLRAFSKRFCPTWLLYPFLALWCMAFILLIRQQYYVGNIGVISCDAAVWADWPPDTCGIDGFACLDQLEEGTYRCLGGCQGVPLGNPRWVGGVSVDGIPLVIGGNDSIYRADSWVCPSAIHAGLVSPTLGGVITVKPLPFIWGHSDFTSSKAHGIQSVGFEPKYPGAYRLVSAPLNGNLDLHPIISTVNALCLAIVTLFLRPSPPILFSILVVLGWFQLTLISDPASFPPDWGWVAGGIPLVLLTAYWAYRVAFQRTLTAFRDLPLDTTIWQGAGYWIGLESSTIFAKLPISRLGYGGLSADGVIALVLILIVVLIVVLIQAWQMRRYGLLQYYLIRYLPLAPILLILAFIPGYTLRIHHYLYCLAAIPVLSLPNRVSLFGQAFILGLFLDGVGRWGWASILQQTTSLIGDANTGTYVPFPLNTSTITDISWEPITQNLTEMGYTGVAVMVDDILRAIVNSSSE</sequence>
<feature type="domain" description="LCCL" evidence="2">
    <location>
        <begin position="127"/>
        <end position="183"/>
    </location>
</feature>
<proteinExistence type="predicted"/>
<evidence type="ECO:0000313" key="4">
    <source>
        <dbReference type="Proteomes" id="UP000193218"/>
    </source>
</evidence>
<feature type="transmembrane region" description="Helical" evidence="1">
    <location>
        <begin position="38"/>
        <end position="55"/>
    </location>
</feature>
<keyword evidence="1" id="KW-0472">Membrane</keyword>
<dbReference type="Pfam" id="PF03815">
    <property type="entry name" value="LCCL"/>
    <property type="match status" value="1"/>
</dbReference>
<dbReference type="InParanoid" id="A0A1Y1UTX4"/>
<dbReference type="SMART" id="SM00603">
    <property type="entry name" value="LCCL"/>
    <property type="match status" value="1"/>
</dbReference>
<gene>
    <name evidence="3" type="ORF">BD324DRAFT_575252</name>
</gene>
<dbReference type="EMBL" id="NBSH01000001">
    <property type="protein sequence ID" value="ORX40876.1"/>
    <property type="molecule type" value="Genomic_DNA"/>
</dbReference>
<dbReference type="SUPFAM" id="SSF69848">
    <property type="entry name" value="LCCL domain"/>
    <property type="match status" value="1"/>
</dbReference>
<dbReference type="InterPro" id="IPR036609">
    <property type="entry name" value="LCCL_sf"/>
</dbReference>
<dbReference type="PANTHER" id="PTHR31331">
    <property type="entry name" value="LCCL DOMAIN PROTEIN (AFU_ORTHOLOGUE AFUA_5G08630)"/>
    <property type="match status" value="1"/>
</dbReference>
<dbReference type="RefSeq" id="XP_021874555.1">
    <property type="nucleotide sequence ID" value="XM_022013116.1"/>
</dbReference>
<feature type="transmembrane region" description="Helical" evidence="1">
    <location>
        <begin position="328"/>
        <end position="348"/>
    </location>
</feature>
<dbReference type="GeneID" id="33554924"/>
<dbReference type="OrthoDB" id="441660at2759"/>
<comment type="caution">
    <text evidence="3">The sequence shown here is derived from an EMBL/GenBank/DDBJ whole genome shotgun (WGS) entry which is preliminary data.</text>
</comment>
<dbReference type="AlphaFoldDB" id="A0A1Y1UTX4"/>
<evidence type="ECO:0000259" key="2">
    <source>
        <dbReference type="PROSITE" id="PS50820"/>
    </source>
</evidence>
<dbReference type="PANTHER" id="PTHR31331:SF1">
    <property type="entry name" value="CYSTEINE RICH SECRETORY PROTEIN LCCL DOMAIN CONTAINING 2"/>
    <property type="match status" value="1"/>
</dbReference>
<reference evidence="3 4" key="1">
    <citation type="submission" date="2017-03" db="EMBL/GenBank/DDBJ databases">
        <title>Widespread Adenine N6-methylation of Active Genes in Fungi.</title>
        <authorList>
            <consortium name="DOE Joint Genome Institute"/>
            <person name="Mondo S.J."/>
            <person name="Dannebaum R.O."/>
            <person name="Kuo R.C."/>
            <person name="Louie K.B."/>
            <person name="Bewick A.J."/>
            <person name="Labutti K."/>
            <person name="Haridas S."/>
            <person name="Kuo A."/>
            <person name="Salamov A."/>
            <person name="Ahrendt S.R."/>
            <person name="Lau R."/>
            <person name="Bowen B.P."/>
            <person name="Lipzen A."/>
            <person name="Sullivan W."/>
            <person name="Andreopoulos W.B."/>
            <person name="Clum A."/>
            <person name="Lindquist E."/>
            <person name="Daum C."/>
            <person name="Northen T.R."/>
            <person name="Ramamoorthy G."/>
            <person name="Schmitz R.J."/>
            <person name="Gryganskyi A."/>
            <person name="Culley D."/>
            <person name="Magnuson J."/>
            <person name="James T.Y."/>
            <person name="O'Malley M.A."/>
            <person name="Stajich J.E."/>
            <person name="Spatafora J.W."/>
            <person name="Visel A."/>
            <person name="Grigoriev I.V."/>
        </authorList>
    </citation>
    <scope>NUCLEOTIDE SEQUENCE [LARGE SCALE GENOMIC DNA]</scope>
    <source>
        <strain evidence="3 4">NRRL Y-17943</strain>
    </source>
</reference>
<name>A0A1Y1UTX4_9TREE</name>
<evidence type="ECO:0000256" key="1">
    <source>
        <dbReference type="SAM" id="Phobius"/>
    </source>
</evidence>
<evidence type="ECO:0000313" key="3">
    <source>
        <dbReference type="EMBL" id="ORX40876.1"/>
    </source>
</evidence>
<dbReference type="InterPro" id="IPR004043">
    <property type="entry name" value="LCCL"/>
</dbReference>
<organism evidence="3 4">
    <name type="scientific">Kockovaella imperatae</name>
    <dbReference type="NCBI Taxonomy" id="4999"/>
    <lineage>
        <taxon>Eukaryota</taxon>
        <taxon>Fungi</taxon>
        <taxon>Dikarya</taxon>
        <taxon>Basidiomycota</taxon>
        <taxon>Agaricomycotina</taxon>
        <taxon>Tremellomycetes</taxon>
        <taxon>Tremellales</taxon>
        <taxon>Cuniculitremaceae</taxon>
        <taxon>Kockovaella</taxon>
    </lineage>
</organism>
<dbReference type="InterPro" id="IPR051957">
    <property type="entry name" value="CRISP-LCCL_domain"/>
</dbReference>
<keyword evidence="1" id="KW-1133">Transmembrane helix</keyword>
<dbReference type="Proteomes" id="UP000193218">
    <property type="component" value="Unassembled WGS sequence"/>
</dbReference>
<accession>A0A1Y1UTX4</accession>